<name>A0ABS6EQB8_9FIRM</name>
<evidence type="ECO:0000313" key="7">
    <source>
        <dbReference type="Proteomes" id="UP000783588"/>
    </source>
</evidence>
<dbReference type="RefSeq" id="WP_216468673.1">
    <property type="nucleotide sequence ID" value="NZ_JAHLQI010000001.1"/>
</dbReference>
<evidence type="ECO:0000256" key="5">
    <source>
        <dbReference type="SAM" id="SignalP"/>
    </source>
</evidence>
<gene>
    <name evidence="6" type="ORF">KQI75_00175</name>
</gene>
<dbReference type="EMBL" id="JAHLQI010000001">
    <property type="protein sequence ID" value="MBU5489054.1"/>
    <property type="molecule type" value="Genomic_DNA"/>
</dbReference>
<proteinExistence type="inferred from homology"/>
<evidence type="ECO:0000256" key="3">
    <source>
        <dbReference type="ARBA" id="ARBA00022729"/>
    </source>
</evidence>
<keyword evidence="3 5" id="KW-0732">Signal</keyword>
<dbReference type="Proteomes" id="UP000783588">
    <property type="component" value="Unassembled WGS sequence"/>
</dbReference>
<feature type="chain" id="PRO_5047291235" evidence="5">
    <location>
        <begin position="25"/>
        <end position="335"/>
    </location>
</feature>
<evidence type="ECO:0000256" key="2">
    <source>
        <dbReference type="ARBA" id="ARBA00022448"/>
    </source>
</evidence>
<dbReference type="Pfam" id="PF01297">
    <property type="entry name" value="ZnuA"/>
    <property type="match status" value="1"/>
</dbReference>
<dbReference type="PANTHER" id="PTHR42953">
    <property type="entry name" value="HIGH-AFFINITY ZINC UPTAKE SYSTEM PROTEIN ZNUA-RELATED"/>
    <property type="match status" value="1"/>
</dbReference>
<comment type="similarity">
    <text evidence="1">Belongs to the bacterial solute-binding protein 9 family.</text>
</comment>
<organism evidence="6 7">
    <name type="scientific">Butyricicoccus intestinisimiae</name>
    <dbReference type="NCBI Taxonomy" id="2841509"/>
    <lineage>
        <taxon>Bacteria</taxon>
        <taxon>Bacillati</taxon>
        <taxon>Bacillota</taxon>
        <taxon>Clostridia</taxon>
        <taxon>Eubacteriales</taxon>
        <taxon>Butyricicoccaceae</taxon>
        <taxon>Butyricicoccus</taxon>
    </lineage>
</organism>
<dbReference type="InterPro" id="IPR050492">
    <property type="entry name" value="Bact_metal-bind_prot9"/>
</dbReference>
<feature type="signal peptide" evidence="5">
    <location>
        <begin position="1"/>
        <end position="24"/>
    </location>
</feature>
<keyword evidence="2" id="KW-0813">Transport</keyword>
<feature type="compositionally biased region" description="Basic and acidic residues" evidence="4">
    <location>
        <begin position="140"/>
        <end position="149"/>
    </location>
</feature>
<evidence type="ECO:0000256" key="4">
    <source>
        <dbReference type="SAM" id="MobiDB-lite"/>
    </source>
</evidence>
<evidence type="ECO:0000256" key="1">
    <source>
        <dbReference type="ARBA" id="ARBA00011028"/>
    </source>
</evidence>
<feature type="region of interest" description="Disordered" evidence="4">
    <location>
        <begin position="130"/>
        <end position="160"/>
    </location>
</feature>
<protein>
    <submittedName>
        <fullName evidence="6">Metal ABC transporter substrate-binding protein</fullName>
    </submittedName>
</protein>
<evidence type="ECO:0000313" key="6">
    <source>
        <dbReference type="EMBL" id="MBU5489054.1"/>
    </source>
</evidence>
<sequence>MKKIFSFCLTLVLLAGLLTGCGTASDTSAPNTQTKSLHIVTTIFPTYDWVRTVLGDQADNAEITFLLDNGVDMHSYQPSAEDIMKISSCDVLVYVGGESDAWASDALKNASNKNMQVINLLDVLGEHAKEEETVEGMQGADDHDHEHGSGESSEEEPEYDEHVWLSLKNAQLFVSAIADSLSQADTAHADAYAANAVAYNKQLAQLDAAYQSAVDAAPIKTVLFADRFPFRYLVDDYGLSYYAAFSGCSADTQASFDTIIFLADKVNELGLHSILTIENSDDKIANTIIQNTQSRDQQIRTLNSMQTVTSNDLASGTTYLSIMKENLSVLSAALQ</sequence>
<comment type="caution">
    <text evidence="6">The sequence shown here is derived from an EMBL/GenBank/DDBJ whole genome shotgun (WGS) entry which is preliminary data.</text>
</comment>
<accession>A0ABS6EQB8</accession>
<keyword evidence="7" id="KW-1185">Reference proteome</keyword>
<dbReference type="PANTHER" id="PTHR42953:SF3">
    <property type="entry name" value="HIGH-AFFINITY ZINC UPTAKE SYSTEM PROTEIN ZNUA"/>
    <property type="match status" value="1"/>
</dbReference>
<reference evidence="6 7" key="1">
    <citation type="submission" date="2021-06" db="EMBL/GenBank/DDBJ databases">
        <authorList>
            <person name="Sun Q."/>
            <person name="Li D."/>
        </authorList>
    </citation>
    <scope>NUCLEOTIDE SEQUENCE [LARGE SCALE GENOMIC DNA]</scope>
    <source>
        <strain evidence="6 7">MSJd-7</strain>
    </source>
</reference>
<dbReference type="InterPro" id="IPR006127">
    <property type="entry name" value="ZnuA-like"/>
</dbReference>
<dbReference type="PROSITE" id="PS51257">
    <property type="entry name" value="PROKAR_LIPOPROTEIN"/>
    <property type="match status" value="1"/>
</dbReference>